<keyword evidence="13" id="KW-0175">Coiled coil</keyword>
<protein>
    <recommendedName>
        <fullName evidence="12">ATP synthase subunit b</fullName>
    </recommendedName>
    <alternativeName>
        <fullName evidence="12">ATP synthase F(0) sector subunit b</fullName>
    </alternativeName>
    <alternativeName>
        <fullName evidence="12">ATPase subunit I</fullName>
    </alternativeName>
    <alternativeName>
        <fullName evidence="12">F-type ATPase subunit b</fullName>
        <shortName evidence="12">F-ATPase subunit b</shortName>
    </alternativeName>
</protein>
<comment type="function">
    <text evidence="10 12">F(1)F(0) ATP synthase produces ATP from ADP in the presence of a proton or sodium gradient. F-type ATPases consist of two structural domains, F(1) containing the extramembraneous catalytic core and F(0) containing the membrane proton channel, linked together by a central stalk and a peripheral stalk. During catalysis, ATP synthesis in the catalytic domain of F(1) is coupled via a rotary mechanism of the central stalk subunits to proton translocation.</text>
</comment>
<dbReference type="OrthoDB" id="466272at2"/>
<feature type="coiled-coil region" evidence="13">
    <location>
        <begin position="45"/>
        <end position="90"/>
    </location>
</feature>
<evidence type="ECO:0000256" key="1">
    <source>
        <dbReference type="ARBA" id="ARBA00005513"/>
    </source>
</evidence>
<dbReference type="InterPro" id="IPR050059">
    <property type="entry name" value="ATP_synthase_B_chain"/>
</dbReference>
<keyword evidence="7 12" id="KW-0406">Ion transport</keyword>
<dbReference type="GO" id="GO:0031676">
    <property type="term" value="C:plasma membrane-derived thylakoid membrane"/>
    <property type="evidence" value="ECO:0007669"/>
    <property type="project" value="UniProtKB-SubCell"/>
</dbReference>
<evidence type="ECO:0000256" key="6">
    <source>
        <dbReference type="ARBA" id="ARBA00022989"/>
    </source>
</evidence>
<evidence type="ECO:0000256" key="2">
    <source>
        <dbReference type="ARBA" id="ARBA00022448"/>
    </source>
</evidence>
<dbReference type="EMBL" id="MRCB01000018">
    <property type="protein sequence ID" value="OKH21719.1"/>
    <property type="molecule type" value="Genomic_DNA"/>
</dbReference>
<keyword evidence="3 12" id="KW-0138">CF(0)</keyword>
<feature type="transmembrane region" description="Helical" evidence="12">
    <location>
        <begin position="6"/>
        <end position="27"/>
    </location>
</feature>
<evidence type="ECO:0000256" key="10">
    <source>
        <dbReference type="ARBA" id="ARBA00025198"/>
    </source>
</evidence>
<organism evidence="14 15">
    <name type="scientific">Hydrococcus rivularis NIES-593</name>
    <dbReference type="NCBI Taxonomy" id="1921803"/>
    <lineage>
        <taxon>Bacteria</taxon>
        <taxon>Bacillati</taxon>
        <taxon>Cyanobacteriota</taxon>
        <taxon>Cyanophyceae</taxon>
        <taxon>Pleurocapsales</taxon>
        <taxon>Hydrococcaceae</taxon>
        <taxon>Hydrococcus</taxon>
    </lineage>
</organism>
<evidence type="ECO:0000256" key="7">
    <source>
        <dbReference type="ARBA" id="ARBA00023065"/>
    </source>
</evidence>
<keyword evidence="8 12" id="KW-0472">Membrane</keyword>
<comment type="function">
    <text evidence="12">Component of the F(0) channel, it forms part of the peripheral stalk, linking F(1) to F(0).</text>
</comment>
<dbReference type="GO" id="GO:0046933">
    <property type="term" value="F:proton-transporting ATP synthase activity, rotational mechanism"/>
    <property type="evidence" value="ECO:0007669"/>
    <property type="project" value="UniProtKB-UniRule"/>
</dbReference>
<comment type="subcellular location">
    <subcellularLocation>
        <location evidence="12">Cellular thylakoid membrane</location>
        <topology evidence="12">Single-pass membrane protein</topology>
    </subcellularLocation>
    <subcellularLocation>
        <location evidence="11">Endomembrane system</location>
        <topology evidence="11">Single-pass membrane protein</topology>
    </subcellularLocation>
</comment>
<dbReference type="Proteomes" id="UP000186868">
    <property type="component" value="Unassembled WGS sequence"/>
</dbReference>
<keyword evidence="6 12" id="KW-1133">Transmembrane helix</keyword>
<keyword evidence="12" id="KW-0793">Thylakoid</keyword>
<keyword evidence="2 12" id="KW-0813">Transport</keyword>
<dbReference type="PANTHER" id="PTHR33445:SF2">
    <property type="entry name" value="ATP SYNTHASE SUBUNIT B', CHLOROPLASTIC"/>
    <property type="match status" value="1"/>
</dbReference>
<keyword evidence="9 12" id="KW-0066">ATP synthesis</keyword>
<evidence type="ECO:0000256" key="13">
    <source>
        <dbReference type="SAM" id="Coils"/>
    </source>
</evidence>
<evidence type="ECO:0000256" key="8">
    <source>
        <dbReference type="ARBA" id="ARBA00023136"/>
    </source>
</evidence>
<evidence type="ECO:0000256" key="5">
    <source>
        <dbReference type="ARBA" id="ARBA00022781"/>
    </source>
</evidence>
<dbReference type="HAMAP" id="MF_01398">
    <property type="entry name" value="ATP_synth_b_bprime"/>
    <property type="match status" value="1"/>
</dbReference>
<reference evidence="14 15" key="1">
    <citation type="submission" date="2016-11" db="EMBL/GenBank/DDBJ databases">
        <title>Draft Genome Sequences of Nine Cyanobacterial Strains from Diverse Habitats.</title>
        <authorList>
            <person name="Zhu T."/>
            <person name="Hou S."/>
            <person name="Lu X."/>
            <person name="Hess W.R."/>
        </authorList>
    </citation>
    <scope>NUCLEOTIDE SEQUENCE [LARGE SCALE GENOMIC DNA]</scope>
    <source>
        <strain evidence="14 15">NIES-593</strain>
    </source>
</reference>
<dbReference type="NCBIfam" id="TIGR03321">
    <property type="entry name" value="alt_F1F0_F0_B"/>
    <property type="match status" value="1"/>
</dbReference>
<name>A0A1U7HDS4_9CYAN</name>
<keyword evidence="15" id="KW-1185">Reference proteome</keyword>
<dbReference type="InterPro" id="IPR017707">
    <property type="entry name" value="Alt_ATP_synth_F0_bsu"/>
</dbReference>
<comment type="caution">
    <text evidence="14">The sequence shown here is derived from an EMBL/GenBank/DDBJ whole genome shotgun (WGS) entry which is preliminary data.</text>
</comment>
<keyword evidence="5 12" id="KW-0375">Hydrogen ion transport</keyword>
<evidence type="ECO:0000313" key="14">
    <source>
        <dbReference type="EMBL" id="OKH21719.1"/>
    </source>
</evidence>
<proteinExistence type="inferred from homology"/>
<accession>A0A1U7HDS4</accession>
<dbReference type="AlphaFoldDB" id="A0A1U7HDS4"/>
<dbReference type="CDD" id="cd06503">
    <property type="entry name" value="ATP-synt_Fo_b"/>
    <property type="match status" value="1"/>
</dbReference>
<dbReference type="Pfam" id="PF00430">
    <property type="entry name" value="ATP-synt_B"/>
    <property type="match status" value="1"/>
</dbReference>
<evidence type="ECO:0000256" key="4">
    <source>
        <dbReference type="ARBA" id="ARBA00022692"/>
    </source>
</evidence>
<evidence type="ECO:0000256" key="9">
    <source>
        <dbReference type="ARBA" id="ARBA00023310"/>
    </source>
</evidence>
<dbReference type="GO" id="GO:0045259">
    <property type="term" value="C:proton-transporting ATP synthase complex"/>
    <property type="evidence" value="ECO:0007669"/>
    <property type="project" value="UniProtKB-KW"/>
</dbReference>
<dbReference type="RefSeq" id="WP_073600340.1">
    <property type="nucleotide sequence ID" value="NZ_MRCB01000018.1"/>
</dbReference>
<dbReference type="GO" id="GO:0012505">
    <property type="term" value="C:endomembrane system"/>
    <property type="evidence" value="ECO:0007669"/>
    <property type="project" value="UniProtKB-SubCell"/>
</dbReference>
<evidence type="ECO:0000313" key="15">
    <source>
        <dbReference type="Proteomes" id="UP000186868"/>
    </source>
</evidence>
<dbReference type="InterPro" id="IPR002146">
    <property type="entry name" value="ATP_synth_b/b'su_bac/chlpt"/>
</dbReference>
<evidence type="ECO:0000256" key="3">
    <source>
        <dbReference type="ARBA" id="ARBA00022547"/>
    </source>
</evidence>
<comment type="similarity">
    <text evidence="1 12">Belongs to the ATPase B chain family.</text>
</comment>
<sequence length="265" mass="30777">MQIDWFTLVAQIVNFLILLALLKRFLYGPIVRAMERREQKIAGYMQEAREKVRIAEQESDRYRQLQQALVEQREAAIAQMKAEVEQMREVLLQNVRDEVNAMQSRWHEAIQRQQSAFLRELRYRSLQEIQTAIRQALRDLADADLEQQAIAVFLRRIQKLTGEERQALCSVASPRNHNAPEVVVASSFALPEALRQDIAQVLREQLPNDVRLRFETTEDLICGIELRSAGCKLAWSLENYLASLENNLSAVFAQKTDKKIREIMK</sequence>
<gene>
    <name evidence="12" type="primary">atpF</name>
    <name evidence="14" type="ORF">NIES593_14910</name>
</gene>
<dbReference type="PANTHER" id="PTHR33445">
    <property type="entry name" value="ATP SYNTHASE SUBUNIT B', CHLOROPLASTIC"/>
    <property type="match status" value="1"/>
</dbReference>
<keyword evidence="4 12" id="KW-0812">Transmembrane</keyword>
<evidence type="ECO:0000256" key="11">
    <source>
        <dbReference type="ARBA" id="ARBA00037847"/>
    </source>
</evidence>
<dbReference type="GO" id="GO:0046961">
    <property type="term" value="F:proton-transporting ATPase activity, rotational mechanism"/>
    <property type="evidence" value="ECO:0007669"/>
    <property type="project" value="TreeGrafter"/>
</dbReference>
<dbReference type="STRING" id="1921803.NIES593_14910"/>
<evidence type="ECO:0000256" key="12">
    <source>
        <dbReference type="HAMAP-Rule" id="MF_01398"/>
    </source>
</evidence>
<comment type="subunit">
    <text evidence="12">F-type ATPases have 2 components, F(1) - the catalytic core - and F(0) - the membrane proton channel. F(1) has five subunits: alpha(3), beta(3), gamma(1), delta(1), epsilon(1). F(0) has four main subunits: a(1), b(1), b'(1) and c(10-14). The alpha and beta chains form an alternating ring which encloses part of the gamma chain. F(1) is attached to F(0) by a central stalk formed by the gamma and epsilon chains, while a peripheral stalk is formed by the delta, b and b' chains.</text>
</comment>